<evidence type="ECO:0000313" key="1">
    <source>
        <dbReference type="EMBL" id="SKA89185.1"/>
    </source>
</evidence>
<organism evidence="1 2">
    <name type="scientific">Sporosarcina newyorkensis</name>
    <dbReference type="NCBI Taxonomy" id="759851"/>
    <lineage>
        <taxon>Bacteria</taxon>
        <taxon>Bacillati</taxon>
        <taxon>Bacillota</taxon>
        <taxon>Bacilli</taxon>
        <taxon>Bacillales</taxon>
        <taxon>Caryophanaceae</taxon>
        <taxon>Sporosarcina</taxon>
    </lineage>
</organism>
<proteinExistence type="predicted"/>
<reference evidence="2" key="1">
    <citation type="submission" date="2017-02" db="EMBL/GenBank/DDBJ databases">
        <authorList>
            <person name="Varghese N."/>
            <person name="Submissions S."/>
        </authorList>
    </citation>
    <scope>NUCLEOTIDE SEQUENCE [LARGE SCALE GENOMIC DNA]</scope>
    <source>
        <strain evidence="2">DSM 23966</strain>
    </source>
</reference>
<dbReference type="Proteomes" id="UP000190042">
    <property type="component" value="Unassembled WGS sequence"/>
</dbReference>
<dbReference type="Pfam" id="PF07293">
    <property type="entry name" value="DUF1450"/>
    <property type="match status" value="1"/>
</dbReference>
<name>A0A1T4XJA6_9BACL</name>
<dbReference type="InterPro" id="IPR009910">
    <property type="entry name" value="DUF1450"/>
</dbReference>
<dbReference type="EMBL" id="FUYJ01000001">
    <property type="protein sequence ID" value="SKA89185.1"/>
    <property type="molecule type" value="Genomic_DNA"/>
</dbReference>
<dbReference type="AlphaFoldDB" id="A0A1T4XJA6"/>
<keyword evidence="2" id="KW-1185">Reference proteome</keyword>
<dbReference type="RefSeq" id="WP_078816618.1">
    <property type="nucleotide sequence ID" value="NZ_FUYJ01000001.1"/>
</dbReference>
<evidence type="ECO:0000313" key="2">
    <source>
        <dbReference type="Proteomes" id="UP000190042"/>
    </source>
</evidence>
<gene>
    <name evidence="1" type="ORF">SAMN04244570_0804</name>
</gene>
<protein>
    <submittedName>
        <fullName evidence="1">Uncharacterized protein YuzB, UPF0349 family</fullName>
    </submittedName>
</protein>
<sequence>MRAVKFCENNLRRTTSEQAKETLEKEYSELVNVYETGCFRRCLRCRVKPFCQIQLQTIEAEDAEALVEKVIRYVNEKSCRLSIDEVN</sequence>
<accession>A0A1T4XJA6</accession>